<feature type="domain" description="AsmA" evidence="1">
    <location>
        <begin position="2"/>
        <end position="158"/>
    </location>
</feature>
<reference evidence="2 3" key="1">
    <citation type="submission" date="2020-10" db="EMBL/GenBank/DDBJ databases">
        <title>Connecting structure to function with the recovery of over 1000 high-quality activated sludge metagenome-assembled genomes encoding full-length rRNA genes using long-read sequencing.</title>
        <authorList>
            <person name="Singleton C.M."/>
            <person name="Petriglieri F."/>
            <person name="Kristensen J.M."/>
            <person name="Kirkegaard R.H."/>
            <person name="Michaelsen T.Y."/>
            <person name="Andersen M.H."/>
            <person name="Karst S.M."/>
            <person name="Dueholm M.S."/>
            <person name="Nielsen P.H."/>
            <person name="Albertsen M."/>
        </authorList>
    </citation>
    <scope>NUCLEOTIDE SEQUENCE [LARGE SCALE GENOMIC DNA]</scope>
    <source>
        <strain evidence="2">EsbW_18-Q3-R4-48_BATAC.463</strain>
    </source>
</reference>
<dbReference type="Proteomes" id="UP000739411">
    <property type="component" value="Unassembled WGS sequence"/>
</dbReference>
<dbReference type="GO" id="GO:0090313">
    <property type="term" value="P:regulation of protein targeting to membrane"/>
    <property type="evidence" value="ECO:0007669"/>
    <property type="project" value="TreeGrafter"/>
</dbReference>
<evidence type="ECO:0000313" key="3">
    <source>
        <dbReference type="Proteomes" id="UP000739411"/>
    </source>
</evidence>
<dbReference type="InterPro" id="IPR007844">
    <property type="entry name" value="AsmA"/>
</dbReference>
<sequence>MSLVLLALVLLAFIDWNMLRAPISRWVSDSTGRSFAINGDLEVHLGLRPRLVINDLVLGNAAWSDKPNMLEIKQLDFSVNIFRLLTKGLAFSEIALSAPQVNLEVNRDGRPNWVFNDQNANQAIAIPDIDNLIIDQGSATYRDPRSKTELLFELKTRAGDQNNPSPGLEVVGKGRFNGLPITLNAQGGALLSLRSAENPYPIKASGMLGSTRVSIEGNLLDPLNFKGQQLNFTLAGNDLASLFPVIGVPLPPTPPYRLAGFLDHIGNRWTLQQLQRHGRAERYFGQFCRRP</sequence>
<dbReference type="EMBL" id="JADJMS010000010">
    <property type="protein sequence ID" value="MBK7414572.1"/>
    <property type="molecule type" value="Genomic_DNA"/>
</dbReference>
<name>A0A935MVB5_9RHOO</name>
<protein>
    <submittedName>
        <fullName evidence="2">AsmA family protein</fullName>
    </submittedName>
</protein>
<dbReference type="AlphaFoldDB" id="A0A935MVB5"/>
<gene>
    <name evidence="2" type="ORF">IPJ38_05085</name>
</gene>
<proteinExistence type="predicted"/>
<organism evidence="2 3">
    <name type="scientific">Candidatus Dechloromonas phosphorivorans</name>
    <dbReference type="NCBI Taxonomy" id="2899244"/>
    <lineage>
        <taxon>Bacteria</taxon>
        <taxon>Pseudomonadati</taxon>
        <taxon>Pseudomonadota</taxon>
        <taxon>Betaproteobacteria</taxon>
        <taxon>Rhodocyclales</taxon>
        <taxon>Azonexaceae</taxon>
        <taxon>Dechloromonas</taxon>
    </lineage>
</organism>
<dbReference type="PANTHER" id="PTHR30441">
    <property type="entry name" value="DUF748 DOMAIN-CONTAINING PROTEIN"/>
    <property type="match status" value="1"/>
</dbReference>
<accession>A0A935MVB5</accession>
<dbReference type="PANTHER" id="PTHR30441:SF4">
    <property type="entry name" value="PROTEIN ASMA"/>
    <property type="match status" value="1"/>
</dbReference>
<dbReference type="GO" id="GO:0005886">
    <property type="term" value="C:plasma membrane"/>
    <property type="evidence" value="ECO:0007669"/>
    <property type="project" value="TreeGrafter"/>
</dbReference>
<evidence type="ECO:0000259" key="1">
    <source>
        <dbReference type="Pfam" id="PF05170"/>
    </source>
</evidence>
<dbReference type="Pfam" id="PF05170">
    <property type="entry name" value="AsmA"/>
    <property type="match status" value="1"/>
</dbReference>
<evidence type="ECO:0000313" key="2">
    <source>
        <dbReference type="EMBL" id="MBK7414572.1"/>
    </source>
</evidence>
<dbReference type="InterPro" id="IPR052894">
    <property type="entry name" value="AsmA-related"/>
</dbReference>
<comment type="caution">
    <text evidence="2">The sequence shown here is derived from an EMBL/GenBank/DDBJ whole genome shotgun (WGS) entry which is preliminary data.</text>
</comment>